<evidence type="ECO:0000313" key="1">
    <source>
        <dbReference type="EMBL" id="KKL79832.1"/>
    </source>
</evidence>
<protein>
    <submittedName>
        <fullName evidence="1">Uncharacterized protein</fullName>
    </submittedName>
</protein>
<dbReference type="EMBL" id="LAZR01023051">
    <property type="protein sequence ID" value="KKL79832.1"/>
    <property type="molecule type" value="Genomic_DNA"/>
</dbReference>
<sequence length="89" mass="10173">MRYLVMQNGNLQLTASGWEIVGFTATIKAAKELIREEALRYFEPNSVYDDLSDTCMHYAIYELCAAVRPTPKINISLTLKNIRKDVECL</sequence>
<reference evidence="1" key="1">
    <citation type="journal article" date="2015" name="Nature">
        <title>Complex archaea that bridge the gap between prokaryotes and eukaryotes.</title>
        <authorList>
            <person name="Spang A."/>
            <person name="Saw J.H."/>
            <person name="Jorgensen S.L."/>
            <person name="Zaremba-Niedzwiedzka K."/>
            <person name="Martijn J."/>
            <person name="Lind A.E."/>
            <person name="van Eijk R."/>
            <person name="Schleper C."/>
            <person name="Guy L."/>
            <person name="Ettema T.J."/>
        </authorList>
    </citation>
    <scope>NUCLEOTIDE SEQUENCE</scope>
</reference>
<dbReference type="AlphaFoldDB" id="A0A0F9HXM7"/>
<accession>A0A0F9HXM7</accession>
<name>A0A0F9HXM7_9ZZZZ</name>
<proteinExistence type="predicted"/>
<comment type="caution">
    <text evidence="1">The sequence shown here is derived from an EMBL/GenBank/DDBJ whole genome shotgun (WGS) entry which is preliminary data.</text>
</comment>
<gene>
    <name evidence="1" type="ORF">LCGC14_2010870</name>
</gene>
<organism evidence="1">
    <name type="scientific">marine sediment metagenome</name>
    <dbReference type="NCBI Taxonomy" id="412755"/>
    <lineage>
        <taxon>unclassified sequences</taxon>
        <taxon>metagenomes</taxon>
        <taxon>ecological metagenomes</taxon>
    </lineage>
</organism>